<evidence type="ECO:0000313" key="5">
    <source>
        <dbReference type="Proteomes" id="UP000054321"/>
    </source>
</evidence>
<feature type="transmembrane region" description="Helical" evidence="3">
    <location>
        <begin position="489"/>
        <end position="513"/>
    </location>
</feature>
<evidence type="ECO:0008006" key="6">
    <source>
        <dbReference type="Google" id="ProtNLM"/>
    </source>
</evidence>
<dbReference type="Proteomes" id="UP000054321">
    <property type="component" value="Unassembled WGS sequence"/>
</dbReference>
<dbReference type="Gene3D" id="2.120.10.80">
    <property type="entry name" value="Kelch-type beta propeller"/>
    <property type="match status" value="1"/>
</dbReference>
<sequence>MLLFSTLYFSSTTTANGLDPLKNFCRRWYHQSQVKNNILFIDGGIESFSDHSGLVIVNSANLCKDNYVIAINMSASWDWKTNISEVVINKTTDAETGNPPPDVQSGTIFQGSLSDPQIYLYGGVTPSINQSFPGWQWPTTNQYTLWGFHTISHAWTQYDIFSNVPQRPSQGASTEAPDLGLAFYMNGMITNWSSLTTSYLGNNTEFLEGMVVIDLNNQTATNRSTDTVTNGNPRVRGGIIYVPKLGPNGILVTVGGATQSSGTLVMGKLCSVPTNQVNIFDISTITGTTNDTTEGWYTQSITGTAPDPRVDFCLVLASAPDGSSHNIYMYGGWDPTQSNKYFDEVWVLSLPSFTWVQIYSGSSPRFGHTCHTVGNRQMITIGGLDNIKATDYCDWEYMSVGIYDMTEGTVNGWGSVFSADKAPYQVNNQVSAAIGGGPDGNATKLLPDGGWSTTLVANLFTGTNNQTQPVNIGNTTLLPSAKSKNTKTAAIIGGTIGGVGGIVVLALLSWLCVRHYPAFFKKSEAGGQEQLEKERADMLGKSELDSKRLSEAIKPGELPPGIHRVMTEVSGTTARSELAANRFVVEMGAPEVHELG</sequence>
<name>A0A0C3GMA7_OIDMZ</name>
<dbReference type="PANTHER" id="PTHR46228:SF2">
    <property type="entry name" value="KELCH REPEAT PROTEIN (AFU_ORTHOLOGUE AFUA_4G14350)"/>
    <property type="match status" value="1"/>
</dbReference>
<dbReference type="HOGENOM" id="CLU_012508_2_2_1"/>
<keyword evidence="3" id="KW-1133">Transmembrane helix</keyword>
<dbReference type="PANTHER" id="PTHR46228">
    <property type="entry name" value="KELCH DOMAIN-CONTAINING PROTEIN"/>
    <property type="match status" value="1"/>
</dbReference>
<reference evidence="5" key="2">
    <citation type="submission" date="2015-01" db="EMBL/GenBank/DDBJ databases">
        <title>Evolutionary Origins and Diversification of the Mycorrhizal Mutualists.</title>
        <authorList>
            <consortium name="DOE Joint Genome Institute"/>
            <consortium name="Mycorrhizal Genomics Consortium"/>
            <person name="Kohler A."/>
            <person name="Kuo A."/>
            <person name="Nagy L.G."/>
            <person name="Floudas D."/>
            <person name="Copeland A."/>
            <person name="Barry K.W."/>
            <person name="Cichocki N."/>
            <person name="Veneault-Fourrey C."/>
            <person name="LaButti K."/>
            <person name="Lindquist E.A."/>
            <person name="Lipzen A."/>
            <person name="Lundell T."/>
            <person name="Morin E."/>
            <person name="Murat C."/>
            <person name="Riley R."/>
            <person name="Ohm R."/>
            <person name="Sun H."/>
            <person name="Tunlid A."/>
            <person name="Henrissat B."/>
            <person name="Grigoriev I.V."/>
            <person name="Hibbett D.S."/>
            <person name="Martin F."/>
        </authorList>
    </citation>
    <scope>NUCLEOTIDE SEQUENCE [LARGE SCALE GENOMIC DNA]</scope>
    <source>
        <strain evidence="5">Zn</strain>
    </source>
</reference>
<proteinExistence type="predicted"/>
<gene>
    <name evidence="4" type="ORF">OIDMADRAFT_203971</name>
</gene>
<reference evidence="4 5" key="1">
    <citation type="submission" date="2014-04" db="EMBL/GenBank/DDBJ databases">
        <authorList>
            <consortium name="DOE Joint Genome Institute"/>
            <person name="Kuo A."/>
            <person name="Martino E."/>
            <person name="Perotto S."/>
            <person name="Kohler A."/>
            <person name="Nagy L.G."/>
            <person name="Floudas D."/>
            <person name="Copeland A."/>
            <person name="Barry K.W."/>
            <person name="Cichocki N."/>
            <person name="Veneault-Fourrey C."/>
            <person name="LaButti K."/>
            <person name="Lindquist E.A."/>
            <person name="Lipzen A."/>
            <person name="Lundell T."/>
            <person name="Morin E."/>
            <person name="Murat C."/>
            <person name="Sun H."/>
            <person name="Tunlid A."/>
            <person name="Henrissat B."/>
            <person name="Grigoriev I.V."/>
            <person name="Hibbett D.S."/>
            <person name="Martin F."/>
            <person name="Nordberg H.P."/>
            <person name="Cantor M.N."/>
            <person name="Hua S.X."/>
        </authorList>
    </citation>
    <scope>NUCLEOTIDE SEQUENCE [LARGE SCALE GENOMIC DNA]</scope>
    <source>
        <strain evidence="4 5">Zn</strain>
    </source>
</reference>
<keyword evidence="3" id="KW-0812">Transmembrane</keyword>
<dbReference type="OrthoDB" id="10251809at2759"/>
<dbReference type="InterPro" id="IPR015915">
    <property type="entry name" value="Kelch-typ_b-propeller"/>
</dbReference>
<dbReference type="AlphaFoldDB" id="A0A0C3GMA7"/>
<protein>
    <recommendedName>
        <fullName evidence="6">Cell wall anchored protein</fullName>
    </recommendedName>
</protein>
<evidence type="ECO:0000313" key="4">
    <source>
        <dbReference type="EMBL" id="KIM97250.1"/>
    </source>
</evidence>
<organism evidence="4 5">
    <name type="scientific">Oidiodendron maius (strain Zn)</name>
    <dbReference type="NCBI Taxonomy" id="913774"/>
    <lineage>
        <taxon>Eukaryota</taxon>
        <taxon>Fungi</taxon>
        <taxon>Dikarya</taxon>
        <taxon>Ascomycota</taxon>
        <taxon>Pezizomycotina</taxon>
        <taxon>Leotiomycetes</taxon>
        <taxon>Leotiomycetes incertae sedis</taxon>
        <taxon>Myxotrichaceae</taxon>
        <taxon>Oidiodendron</taxon>
    </lineage>
</organism>
<evidence type="ECO:0000256" key="3">
    <source>
        <dbReference type="SAM" id="Phobius"/>
    </source>
</evidence>
<dbReference type="STRING" id="913774.A0A0C3GMA7"/>
<keyword evidence="3" id="KW-0472">Membrane</keyword>
<keyword evidence="2" id="KW-0677">Repeat</keyword>
<dbReference type="InterPro" id="IPR011043">
    <property type="entry name" value="Gal_Oxase/kelch_b-propeller"/>
</dbReference>
<evidence type="ECO:0000256" key="1">
    <source>
        <dbReference type="ARBA" id="ARBA00022441"/>
    </source>
</evidence>
<keyword evidence="1" id="KW-0880">Kelch repeat</keyword>
<dbReference type="EMBL" id="KN832882">
    <property type="protein sequence ID" value="KIM97250.1"/>
    <property type="molecule type" value="Genomic_DNA"/>
</dbReference>
<accession>A0A0C3GMA7</accession>
<dbReference type="InParanoid" id="A0A0C3GMA7"/>
<dbReference type="SUPFAM" id="SSF50965">
    <property type="entry name" value="Galactose oxidase, central domain"/>
    <property type="match status" value="1"/>
</dbReference>
<evidence type="ECO:0000256" key="2">
    <source>
        <dbReference type="ARBA" id="ARBA00022737"/>
    </source>
</evidence>
<keyword evidence="5" id="KW-1185">Reference proteome</keyword>